<accession>A0A8K0K1U8</accession>
<evidence type="ECO:0000256" key="6">
    <source>
        <dbReference type="ARBA" id="ARBA00023242"/>
    </source>
</evidence>
<dbReference type="GO" id="GO:0003723">
    <property type="term" value="F:RNA binding"/>
    <property type="evidence" value="ECO:0007669"/>
    <property type="project" value="TreeGrafter"/>
</dbReference>
<keyword evidence="6" id="KW-0539">Nucleus</keyword>
<keyword evidence="2" id="KW-0479">Metal-binding</keyword>
<keyword evidence="3" id="KW-0677">Repeat</keyword>
<evidence type="ECO:0000313" key="13">
    <source>
        <dbReference type="Proteomes" id="UP000792457"/>
    </source>
</evidence>
<keyword evidence="13" id="KW-1185">Reference proteome</keyword>
<feature type="region of interest" description="Disordered" evidence="10">
    <location>
        <begin position="522"/>
        <end position="546"/>
    </location>
</feature>
<dbReference type="GO" id="GO:0071035">
    <property type="term" value="P:nuclear polyadenylation-dependent rRNA catabolic process"/>
    <property type="evidence" value="ECO:0007669"/>
    <property type="project" value="TreeGrafter"/>
</dbReference>
<feature type="compositionally biased region" description="Basic residues" evidence="10">
    <location>
        <begin position="578"/>
        <end position="588"/>
    </location>
</feature>
<sequence length="881" mass="99979">MEDWEEDSVIESCRSSVISDIDELEASLYGIIHHEVNEEVNESFSHALSVLPVSVGEGFWRTKEDVLDVTEQDINNSKNEEFREENETCSGQKEKEVQLQEGRGRKEEKEKDQSSVNEDLSDKRVLSNEYADSRYNVGCSNDCSKENITTTSLNTSKTVSEFSTPSKQESSSPVVIDVLSSEEEQELHPINIVSRSKKCMEEVVVLDDSDSDVMIEMEKVNVRQKKRKKISELSNDIQLNTVKYGKIRRFDKVSNPHFIESDDVQSFTPAPNSVSTPMKELDLSTICKSWTPEMIHFYEESWGGENWTLNEVLSSMSDRGWHLDVTDQFSTLSGRAQDRRYFGNSRTWCTNCNRRGHSRNECLEETRQQKCRRCGSADHSEYNCEEKICLSCGKETKYFTRACRSCRSCLDKGTACSICSVKGHVSKYCPDLWRRYHATVVPGHVVCPKKVLYKNSMNLYCCNCATKGHHVFQCKKKTFGDYIPHSPKVIKYENPSSPSRETERLAVSENWEQMRIASEYRIKETPKSRKKNKNGPKVEIPTENGNYGMLKAGQLGRTTMEYNNSIASVSTAVDPINPKKKKSKKKPTKPPEDQQNLDLNALKTPHAKQPTVRNEPSSSKNSKQSKPTNNCVDQLLSKRSSKMILSKKEYQILKTKQGEEVLKYVSKTEPGTAVTLLHTDIKMLVFIGGRKSVTRARKLMTSILHDKEAWEEITASVSGNETIGSKKCNKPKSPEAKVTSIPNESNDLRVKISNQNLQTSRDVTCLPISGPDHSQGPKNNNVIRMKNDKDSTHLEKQSKKKLNPRAFSIIQTAARNLLKGSEDFTTTKVKSFAIWALHNYGSVVNGTIRYKLRTLSKVKENGVSIEYLRKNLLGLLKRLNR</sequence>
<dbReference type="GO" id="GO:0071031">
    <property type="term" value="P:nuclear mRNA surveillance of mRNA 3'-end processing"/>
    <property type="evidence" value="ECO:0007669"/>
    <property type="project" value="TreeGrafter"/>
</dbReference>
<dbReference type="PROSITE" id="PS50158">
    <property type="entry name" value="ZF_CCHC"/>
    <property type="match status" value="1"/>
</dbReference>
<dbReference type="Proteomes" id="UP000792457">
    <property type="component" value="Unassembled WGS sequence"/>
</dbReference>
<reference evidence="12" key="1">
    <citation type="submission" date="2013-04" db="EMBL/GenBank/DDBJ databases">
        <authorList>
            <person name="Qu J."/>
            <person name="Murali S.C."/>
            <person name="Bandaranaike D."/>
            <person name="Bellair M."/>
            <person name="Blankenburg K."/>
            <person name="Chao H."/>
            <person name="Dinh H."/>
            <person name="Doddapaneni H."/>
            <person name="Downs B."/>
            <person name="Dugan-Rocha S."/>
            <person name="Elkadiri S."/>
            <person name="Gnanaolivu R.D."/>
            <person name="Hernandez B."/>
            <person name="Javaid M."/>
            <person name="Jayaseelan J.C."/>
            <person name="Lee S."/>
            <person name="Li M."/>
            <person name="Ming W."/>
            <person name="Munidasa M."/>
            <person name="Muniz J."/>
            <person name="Nguyen L."/>
            <person name="Ongeri F."/>
            <person name="Osuji N."/>
            <person name="Pu L.-L."/>
            <person name="Puazo M."/>
            <person name="Qu C."/>
            <person name="Quiroz J."/>
            <person name="Raj R."/>
            <person name="Weissenberger G."/>
            <person name="Xin Y."/>
            <person name="Zou X."/>
            <person name="Han Y."/>
            <person name="Richards S."/>
            <person name="Worley K."/>
            <person name="Muzny D."/>
            <person name="Gibbs R."/>
        </authorList>
    </citation>
    <scope>NUCLEOTIDE SEQUENCE</scope>
    <source>
        <strain evidence="12">Sampled in the wild</strain>
    </source>
</reference>
<dbReference type="PANTHER" id="PTHR46543:SF1">
    <property type="entry name" value="ZINC FINGER CCHC DOMAIN-CONTAINING PROTEIN 7"/>
    <property type="match status" value="1"/>
</dbReference>
<dbReference type="SMART" id="SM00343">
    <property type="entry name" value="ZnF_C2HC"/>
    <property type="match status" value="4"/>
</dbReference>
<evidence type="ECO:0000259" key="11">
    <source>
        <dbReference type="PROSITE" id="PS50158"/>
    </source>
</evidence>
<dbReference type="InterPro" id="IPR036875">
    <property type="entry name" value="Znf_CCHC_sf"/>
</dbReference>
<dbReference type="InterPro" id="IPR051644">
    <property type="entry name" value="TRAMP_AT-DNA-binding"/>
</dbReference>
<organism evidence="12 13">
    <name type="scientific">Ladona fulva</name>
    <name type="common">Scarce chaser dragonfly</name>
    <name type="synonym">Libellula fulva</name>
    <dbReference type="NCBI Taxonomy" id="123851"/>
    <lineage>
        <taxon>Eukaryota</taxon>
        <taxon>Metazoa</taxon>
        <taxon>Ecdysozoa</taxon>
        <taxon>Arthropoda</taxon>
        <taxon>Hexapoda</taxon>
        <taxon>Insecta</taxon>
        <taxon>Pterygota</taxon>
        <taxon>Palaeoptera</taxon>
        <taxon>Odonata</taxon>
        <taxon>Epiprocta</taxon>
        <taxon>Anisoptera</taxon>
        <taxon>Libelluloidea</taxon>
        <taxon>Libellulidae</taxon>
        <taxon>Ladona</taxon>
    </lineage>
</organism>
<keyword evidence="4 9" id="KW-0863">Zinc-finger</keyword>
<dbReference type="OrthoDB" id="7608935at2759"/>
<feature type="region of interest" description="Disordered" evidence="10">
    <location>
        <begin position="571"/>
        <end position="630"/>
    </location>
</feature>
<dbReference type="AlphaFoldDB" id="A0A8K0K1U8"/>
<dbReference type="GO" id="GO:0031499">
    <property type="term" value="C:TRAMP complex"/>
    <property type="evidence" value="ECO:0007669"/>
    <property type="project" value="TreeGrafter"/>
</dbReference>
<feature type="compositionally biased region" description="Low complexity" evidence="10">
    <location>
        <begin position="617"/>
        <end position="626"/>
    </location>
</feature>
<feature type="region of interest" description="Disordered" evidence="10">
    <location>
        <begin position="77"/>
        <end position="127"/>
    </location>
</feature>
<dbReference type="PANTHER" id="PTHR46543">
    <property type="entry name" value="ZINC FINGER CCHC DOMAIN-CONTAINING PROTEIN 7"/>
    <property type="match status" value="1"/>
</dbReference>
<feature type="region of interest" description="Disordered" evidence="10">
    <location>
        <begin position="721"/>
        <end position="740"/>
    </location>
</feature>
<dbReference type="GO" id="GO:0071039">
    <property type="term" value="P:nuclear polyadenylation-dependent CUT catabolic process"/>
    <property type="evidence" value="ECO:0007669"/>
    <property type="project" value="TreeGrafter"/>
</dbReference>
<comment type="caution">
    <text evidence="12">The sequence shown here is derived from an EMBL/GenBank/DDBJ whole genome shotgun (WGS) entry which is preliminary data.</text>
</comment>
<keyword evidence="5" id="KW-0862">Zinc</keyword>
<dbReference type="GO" id="GO:0071037">
    <property type="term" value="P:nuclear polyadenylation-dependent snRNA catabolic process"/>
    <property type="evidence" value="ECO:0007669"/>
    <property type="project" value="TreeGrafter"/>
</dbReference>
<evidence type="ECO:0000256" key="8">
    <source>
        <dbReference type="ARBA" id="ARBA00043023"/>
    </source>
</evidence>
<evidence type="ECO:0000256" key="7">
    <source>
        <dbReference type="ARBA" id="ARBA00041190"/>
    </source>
</evidence>
<evidence type="ECO:0000256" key="5">
    <source>
        <dbReference type="ARBA" id="ARBA00022833"/>
    </source>
</evidence>
<evidence type="ECO:0000256" key="4">
    <source>
        <dbReference type="ARBA" id="ARBA00022771"/>
    </source>
</evidence>
<dbReference type="GO" id="GO:0008270">
    <property type="term" value="F:zinc ion binding"/>
    <property type="evidence" value="ECO:0007669"/>
    <property type="project" value="UniProtKB-KW"/>
</dbReference>
<evidence type="ECO:0000256" key="3">
    <source>
        <dbReference type="ARBA" id="ARBA00022737"/>
    </source>
</evidence>
<comment type="subcellular location">
    <subcellularLocation>
        <location evidence="1">Nucleus</location>
    </subcellularLocation>
</comment>
<evidence type="ECO:0000256" key="1">
    <source>
        <dbReference type="ARBA" id="ARBA00004123"/>
    </source>
</evidence>
<evidence type="ECO:0000256" key="10">
    <source>
        <dbReference type="SAM" id="MobiDB-lite"/>
    </source>
</evidence>
<reference evidence="12" key="2">
    <citation type="submission" date="2017-10" db="EMBL/GenBank/DDBJ databases">
        <title>Ladona fulva Genome sequencing and assembly.</title>
        <authorList>
            <person name="Murali S."/>
            <person name="Richards S."/>
            <person name="Bandaranaike D."/>
            <person name="Bellair M."/>
            <person name="Blankenburg K."/>
            <person name="Chao H."/>
            <person name="Dinh H."/>
            <person name="Doddapaneni H."/>
            <person name="Dugan-Rocha S."/>
            <person name="Elkadiri S."/>
            <person name="Gnanaolivu R."/>
            <person name="Hernandez B."/>
            <person name="Skinner E."/>
            <person name="Javaid M."/>
            <person name="Lee S."/>
            <person name="Li M."/>
            <person name="Ming W."/>
            <person name="Munidasa M."/>
            <person name="Muniz J."/>
            <person name="Nguyen L."/>
            <person name="Hughes D."/>
            <person name="Osuji N."/>
            <person name="Pu L.-L."/>
            <person name="Puazo M."/>
            <person name="Qu C."/>
            <person name="Quiroz J."/>
            <person name="Raj R."/>
            <person name="Weissenberger G."/>
            <person name="Xin Y."/>
            <person name="Zou X."/>
            <person name="Han Y."/>
            <person name="Worley K."/>
            <person name="Muzny D."/>
            <person name="Gibbs R."/>
        </authorList>
    </citation>
    <scope>NUCLEOTIDE SEQUENCE</scope>
    <source>
        <strain evidence="12">Sampled in the wild</strain>
    </source>
</reference>
<dbReference type="GO" id="GO:0071038">
    <property type="term" value="P:TRAMP-dependent tRNA surveillance pathway"/>
    <property type="evidence" value="ECO:0007669"/>
    <property type="project" value="TreeGrafter"/>
</dbReference>
<gene>
    <name evidence="12" type="ORF">J437_LFUL004385</name>
</gene>
<protein>
    <recommendedName>
        <fullName evidence="7">Zinc finger CCHC domain-containing protein 7</fullName>
    </recommendedName>
    <alternativeName>
        <fullName evidence="8">TRAMP-like complex RNA-binding factor ZCCHC7</fullName>
    </alternativeName>
</protein>
<evidence type="ECO:0000256" key="9">
    <source>
        <dbReference type="PROSITE-ProRule" id="PRU00047"/>
    </source>
</evidence>
<dbReference type="SUPFAM" id="SSF57756">
    <property type="entry name" value="Retrovirus zinc finger-like domains"/>
    <property type="match status" value="1"/>
</dbReference>
<dbReference type="InterPro" id="IPR001878">
    <property type="entry name" value="Znf_CCHC"/>
</dbReference>
<dbReference type="EMBL" id="KZ308294">
    <property type="protein sequence ID" value="KAG8226734.1"/>
    <property type="molecule type" value="Genomic_DNA"/>
</dbReference>
<feature type="compositionally biased region" description="Basic and acidic residues" evidence="10">
    <location>
        <begin position="92"/>
        <end position="113"/>
    </location>
</feature>
<dbReference type="GO" id="GO:0071036">
    <property type="term" value="P:nuclear polyadenylation-dependent snoRNA catabolic process"/>
    <property type="evidence" value="ECO:0007669"/>
    <property type="project" value="TreeGrafter"/>
</dbReference>
<feature type="domain" description="CCHC-type" evidence="11">
    <location>
        <begin position="349"/>
        <end position="362"/>
    </location>
</feature>
<evidence type="ECO:0000256" key="2">
    <source>
        <dbReference type="ARBA" id="ARBA00022723"/>
    </source>
</evidence>
<name>A0A8K0K1U8_LADFU</name>
<dbReference type="Gene3D" id="4.10.60.10">
    <property type="entry name" value="Zinc finger, CCHC-type"/>
    <property type="match status" value="2"/>
</dbReference>
<proteinExistence type="predicted"/>
<evidence type="ECO:0000313" key="12">
    <source>
        <dbReference type="EMBL" id="KAG8226734.1"/>
    </source>
</evidence>